<proteinExistence type="predicted"/>
<organism evidence="1 2">
    <name type="scientific">Desulfocicer vacuolatum DSM 3385</name>
    <dbReference type="NCBI Taxonomy" id="1121400"/>
    <lineage>
        <taxon>Bacteria</taxon>
        <taxon>Pseudomonadati</taxon>
        <taxon>Thermodesulfobacteriota</taxon>
        <taxon>Desulfobacteria</taxon>
        <taxon>Desulfobacterales</taxon>
        <taxon>Desulfobacteraceae</taxon>
        <taxon>Desulfocicer</taxon>
    </lineage>
</organism>
<gene>
    <name evidence="1" type="ORF">SAMN02746065_11384</name>
</gene>
<dbReference type="Proteomes" id="UP000192418">
    <property type="component" value="Unassembled WGS sequence"/>
</dbReference>
<protein>
    <submittedName>
        <fullName evidence="1">Uncharacterized protein</fullName>
    </submittedName>
</protein>
<reference evidence="1 2" key="1">
    <citation type="submission" date="2017-04" db="EMBL/GenBank/DDBJ databases">
        <authorList>
            <person name="Afonso C.L."/>
            <person name="Miller P.J."/>
            <person name="Scott M.A."/>
            <person name="Spackman E."/>
            <person name="Goraichik I."/>
            <person name="Dimitrov K.M."/>
            <person name="Suarez D.L."/>
            <person name="Swayne D.E."/>
        </authorList>
    </citation>
    <scope>NUCLEOTIDE SEQUENCE [LARGE SCALE GENOMIC DNA]</scope>
    <source>
        <strain evidence="1 2">DSM 3385</strain>
    </source>
</reference>
<dbReference type="OrthoDB" id="5479105at2"/>
<evidence type="ECO:0000313" key="2">
    <source>
        <dbReference type="Proteomes" id="UP000192418"/>
    </source>
</evidence>
<dbReference type="Pfam" id="PF19676">
    <property type="entry name" value="DUF6178"/>
    <property type="match status" value="1"/>
</dbReference>
<dbReference type="STRING" id="1121400.SAMN02746065_11384"/>
<name>A0A1W2CQT5_9BACT</name>
<dbReference type="EMBL" id="FWXY01000013">
    <property type="protein sequence ID" value="SMC87563.1"/>
    <property type="molecule type" value="Genomic_DNA"/>
</dbReference>
<dbReference type="RefSeq" id="WP_084069829.1">
    <property type="nucleotide sequence ID" value="NZ_FWXY01000013.1"/>
</dbReference>
<dbReference type="InterPro" id="IPR045750">
    <property type="entry name" value="DUF6178"/>
</dbReference>
<accession>A0A1W2CQT5</accession>
<keyword evidence="2" id="KW-1185">Reference proteome</keyword>
<evidence type="ECO:0000313" key="1">
    <source>
        <dbReference type="EMBL" id="SMC87563.1"/>
    </source>
</evidence>
<dbReference type="AlphaFoldDB" id="A0A1W2CQT5"/>
<sequence>MQMTDYQLANAIRKEKALLKERSQILAGDSQQALDDILSSNQPATLIQSFPDQDLYYLMHHIGVDDFIPVLSLATSRQWEYFLDMDVWQGDRLDLPCMTRTLEMLFKADPQRLLRWIIKEKPDFLEYYFFKSMEIRILEHDENPSDFGDDFTTLDHQFYFRFPEISLEVKDVVNEVSLLAIGDEGDADPAGELEKNRERAESLITGMLNALAQMDLSICQAVLMESTAVIPSETEEEQYRLRNVRLAEKGFLPHYEAVGVYQPMALKDIKPRASSWLTRPWLGTDLPIFPCFTDSLMPRESLFARALAGVADETALMNLQAELASLVNHVISADQVTIRSRKDMEGAVKKTCAYLSLGMEIIHGQTDTCLAPHGVGIIMTYSLETIFHMASGAGIRLKTAARQWYETSWISSRDLSLSFLGENWLGVAGGLFLARPLYFDNYVTGVLYRPFAGLSDLMESARQLAIIQEVDALMAVMDPEIALDTSGLLTWKSLLLTLWARSCLGMDMVVKSIPLPGFQPFFQALFSKDDKNIKKRCITLDKRADFLLWLARTAGEKTLSENIKDAVTVLFDELEDEYGGVMEMDIEPELMATHFFIGE</sequence>